<sequence>MSDPTPPPTAAEPPTVARAQRFALNEDWLATAVGLLLVALVLTGVIPTGLVP</sequence>
<keyword evidence="1" id="KW-0812">Transmembrane</keyword>
<evidence type="ECO:0000256" key="1">
    <source>
        <dbReference type="SAM" id="Phobius"/>
    </source>
</evidence>
<gene>
    <name evidence="2" type="ORF">Cch02nite_81750</name>
</gene>
<keyword evidence="3" id="KW-1185">Reference proteome</keyword>
<dbReference type="EMBL" id="BONG01000114">
    <property type="protein sequence ID" value="GIF94731.1"/>
    <property type="molecule type" value="Genomic_DNA"/>
</dbReference>
<keyword evidence="1" id="KW-0472">Membrane</keyword>
<protein>
    <submittedName>
        <fullName evidence="2">Uncharacterized protein</fullName>
    </submittedName>
</protein>
<evidence type="ECO:0000313" key="2">
    <source>
        <dbReference type="EMBL" id="GIF94731.1"/>
    </source>
</evidence>
<keyword evidence="1" id="KW-1133">Transmembrane helix</keyword>
<proteinExistence type="predicted"/>
<reference evidence="2 3" key="1">
    <citation type="submission" date="2021-01" db="EMBL/GenBank/DDBJ databases">
        <title>Whole genome shotgun sequence of Catellatospora chokoriensis NBRC 107358.</title>
        <authorList>
            <person name="Komaki H."/>
            <person name="Tamura T."/>
        </authorList>
    </citation>
    <scope>NUCLEOTIDE SEQUENCE [LARGE SCALE GENOMIC DNA]</scope>
    <source>
        <strain evidence="2 3">NBRC 107358</strain>
    </source>
</reference>
<dbReference type="RefSeq" id="WP_191841150.1">
    <property type="nucleotide sequence ID" value="NZ_BAAALB010000004.1"/>
</dbReference>
<organism evidence="2 3">
    <name type="scientific">Catellatospora chokoriensis</name>
    <dbReference type="NCBI Taxonomy" id="310353"/>
    <lineage>
        <taxon>Bacteria</taxon>
        <taxon>Bacillati</taxon>
        <taxon>Actinomycetota</taxon>
        <taxon>Actinomycetes</taxon>
        <taxon>Micromonosporales</taxon>
        <taxon>Micromonosporaceae</taxon>
        <taxon>Catellatospora</taxon>
    </lineage>
</organism>
<dbReference type="Proteomes" id="UP000619293">
    <property type="component" value="Unassembled WGS sequence"/>
</dbReference>
<dbReference type="AlphaFoldDB" id="A0A8J3K115"/>
<evidence type="ECO:0000313" key="3">
    <source>
        <dbReference type="Proteomes" id="UP000619293"/>
    </source>
</evidence>
<name>A0A8J3K115_9ACTN</name>
<feature type="transmembrane region" description="Helical" evidence="1">
    <location>
        <begin position="28"/>
        <end position="51"/>
    </location>
</feature>
<accession>A0A8J3K115</accession>
<comment type="caution">
    <text evidence="2">The sequence shown here is derived from an EMBL/GenBank/DDBJ whole genome shotgun (WGS) entry which is preliminary data.</text>
</comment>